<sequence>MAHPCGHKNGRCRRDAEQRCRQCRRCCPFADAFPHPPALDDPPCPKCHAGSGNLAGHRGRHLGNVQVAAMRADLIRGAVDLGAITDASDLEWMVHSISQFVYLFAGVLRMPPMTSDQVRAGLYQHSHDLQVLLTRLLLNDDDAEFLEPDEYLSMSTINVLLKRHVVMRRGPDQELVTPLDVDYLSYDAHVKAAIVWSLCDKVAHTNPAYMEHAGLYDAGELRIEPLATDSSGGRFYYFAGNADCKVYRQTPDGAEFVLVADGVADVRSLKRALSGRQGARVAAALDRLLPQLVANERTPRPAPIDTRTRRPNRHRARQLGEFEDGIVAKSQRY</sequence>
<protein>
    <submittedName>
        <fullName evidence="1">Uncharacterized protein</fullName>
    </submittedName>
</protein>
<evidence type="ECO:0000313" key="3">
    <source>
        <dbReference type="Proteomes" id="UP000039324"/>
    </source>
</evidence>
<gene>
    <name evidence="1" type="ORF">PBRA_006593</name>
    <name evidence="2" type="ORF">PLBR_LOCUS3104</name>
</gene>
<keyword evidence="2" id="KW-0496">Mitochondrion</keyword>
<dbReference type="EMBL" id="CDSF01000085">
    <property type="protein sequence ID" value="CEO98479.1"/>
    <property type="molecule type" value="Genomic_DNA"/>
</dbReference>
<dbReference type="Proteomes" id="UP000290189">
    <property type="component" value="Unassembled WGS sequence"/>
</dbReference>
<reference evidence="2 4" key="2">
    <citation type="submission" date="2018-03" db="EMBL/GenBank/DDBJ databases">
        <authorList>
            <person name="Fogelqvist J."/>
        </authorList>
    </citation>
    <scope>NUCLEOTIDE SEQUENCE [LARGE SCALE GENOMIC DNA]</scope>
</reference>
<keyword evidence="3" id="KW-1185">Reference proteome</keyword>
<reference evidence="1 3" key="1">
    <citation type="submission" date="2015-02" db="EMBL/GenBank/DDBJ databases">
        <authorList>
            <person name="Chooi Y.-H."/>
        </authorList>
    </citation>
    <scope>NUCLEOTIDE SEQUENCE [LARGE SCALE GENOMIC DNA]</scope>
    <source>
        <strain evidence="1">E3</strain>
    </source>
</reference>
<evidence type="ECO:0000313" key="1">
    <source>
        <dbReference type="EMBL" id="CEO98479.1"/>
    </source>
</evidence>
<organism evidence="1 3">
    <name type="scientific">Plasmodiophora brassicae</name>
    <name type="common">Clubroot disease agent</name>
    <dbReference type="NCBI Taxonomy" id="37360"/>
    <lineage>
        <taxon>Eukaryota</taxon>
        <taxon>Sar</taxon>
        <taxon>Rhizaria</taxon>
        <taxon>Endomyxa</taxon>
        <taxon>Phytomyxea</taxon>
        <taxon>Plasmodiophorida</taxon>
        <taxon>Plasmodiophoridae</taxon>
        <taxon>Plasmodiophora</taxon>
    </lineage>
</organism>
<evidence type="ECO:0000313" key="2">
    <source>
        <dbReference type="EMBL" id="SPQ95889.1"/>
    </source>
</evidence>
<name>A0A0G4ITI5_PLABS</name>
<dbReference type="Proteomes" id="UP000039324">
    <property type="component" value="Unassembled WGS sequence"/>
</dbReference>
<geneLocation type="mitochondrion" evidence="2"/>
<proteinExistence type="predicted"/>
<accession>A0A0G4ITI5</accession>
<evidence type="ECO:0000313" key="4">
    <source>
        <dbReference type="Proteomes" id="UP000290189"/>
    </source>
</evidence>
<dbReference type="EMBL" id="OVEO01000004">
    <property type="protein sequence ID" value="SPQ95889.1"/>
    <property type="molecule type" value="Genomic_DNA"/>
</dbReference>
<dbReference type="AlphaFoldDB" id="A0A0G4ITI5"/>